<keyword evidence="3" id="KW-1185">Reference proteome</keyword>
<gene>
    <name evidence="2" type="ORF">MCOR_860</name>
</gene>
<evidence type="ECO:0000313" key="3">
    <source>
        <dbReference type="Proteomes" id="UP000507470"/>
    </source>
</evidence>
<protein>
    <submittedName>
        <fullName evidence="2">Uncharacterized protein</fullName>
    </submittedName>
</protein>
<feature type="region of interest" description="Disordered" evidence="1">
    <location>
        <begin position="146"/>
        <end position="174"/>
    </location>
</feature>
<dbReference type="AlphaFoldDB" id="A0A6J7ZXU7"/>
<feature type="compositionally biased region" description="Basic and acidic residues" evidence="1">
    <location>
        <begin position="149"/>
        <end position="174"/>
    </location>
</feature>
<proteinExistence type="predicted"/>
<dbReference type="EMBL" id="CACVKT020000197">
    <property type="protein sequence ID" value="CAC5356939.1"/>
    <property type="molecule type" value="Genomic_DNA"/>
</dbReference>
<sequence length="338" mass="37984">MQKTRIDNLPVCISVIQIDTILLKRDHLAAKNGKLKEQQNTSESNKSDTTWTPKVAALQTTKTVKAKQSPLMSCYTTLLNKIIQQATNGKWKEQQNTSSLFSKPLPKCPDSNILDTSLIQEASTSLQPLDHPGTAMVKERCKSKCKNVRTKESEHRTSDASKAKDHQKPSMDVPDLHKLIGKSVSLALDEVIQNPFYKSTTSFKGQCTIKLASSVKDENKIVQQIIAVIKQPFTDIVKSTENDCSLDLSPTERLFNKYYSLTTDKEIQSQLSSILLINVSNCTSLPVEWFLAVLQDDILNQFIGERKNTTTRKIVNHHSCPTLTSQFYFAYVVISEVF</sequence>
<dbReference type="Proteomes" id="UP000507470">
    <property type="component" value="Unassembled WGS sequence"/>
</dbReference>
<accession>A0A6J7ZXU7</accession>
<organism evidence="2 3">
    <name type="scientific">Mytilus coruscus</name>
    <name type="common">Sea mussel</name>
    <dbReference type="NCBI Taxonomy" id="42192"/>
    <lineage>
        <taxon>Eukaryota</taxon>
        <taxon>Metazoa</taxon>
        <taxon>Spiralia</taxon>
        <taxon>Lophotrochozoa</taxon>
        <taxon>Mollusca</taxon>
        <taxon>Bivalvia</taxon>
        <taxon>Autobranchia</taxon>
        <taxon>Pteriomorphia</taxon>
        <taxon>Mytilida</taxon>
        <taxon>Mytiloidea</taxon>
        <taxon>Mytilidae</taxon>
        <taxon>Mytilinae</taxon>
        <taxon>Mytilus</taxon>
    </lineage>
</organism>
<name>A0A6J7ZXU7_MYTCO</name>
<reference evidence="2 3" key="1">
    <citation type="submission" date="2020-06" db="EMBL/GenBank/DDBJ databases">
        <authorList>
            <person name="Li R."/>
            <person name="Bekaert M."/>
        </authorList>
    </citation>
    <scope>NUCLEOTIDE SEQUENCE [LARGE SCALE GENOMIC DNA]</scope>
    <source>
        <strain evidence="3">wild</strain>
    </source>
</reference>
<evidence type="ECO:0000256" key="1">
    <source>
        <dbReference type="SAM" id="MobiDB-lite"/>
    </source>
</evidence>
<evidence type="ECO:0000313" key="2">
    <source>
        <dbReference type="EMBL" id="CAC5356939.1"/>
    </source>
</evidence>